<protein>
    <submittedName>
        <fullName evidence="1">13023_t:CDS:1</fullName>
    </submittedName>
</protein>
<reference evidence="1" key="1">
    <citation type="submission" date="2021-06" db="EMBL/GenBank/DDBJ databases">
        <authorList>
            <person name="Kallberg Y."/>
            <person name="Tangrot J."/>
            <person name="Rosling A."/>
        </authorList>
    </citation>
    <scope>NUCLEOTIDE SEQUENCE</scope>
    <source>
        <strain evidence="1">28 12/20/2015</strain>
    </source>
</reference>
<sequence>MTAQRRGDPDFLLRTIDSNHPMFDKARSVYANNLKAQNFFDSIEKKVLRLTSDYISYIALVALYDGKWKEMLTVIYNANLQVPKHCGIFVGTGKITPDIILQNCFMGKAKGCKECTQALVMSKVLLMYHIGYNTYTSPDRVYKKQEFQCGWRHPF</sequence>
<keyword evidence="2" id="KW-1185">Reference proteome</keyword>
<evidence type="ECO:0000313" key="1">
    <source>
        <dbReference type="EMBL" id="CAG8570140.1"/>
    </source>
</evidence>
<evidence type="ECO:0000313" key="2">
    <source>
        <dbReference type="Proteomes" id="UP000789366"/>
    </source>
</evidence>
<name>A0ACA9M4T8_9GLOM</name>
<proteinExistence type="predicted"/>
<dbReference type="EMBL" id="CAJVPW010006526">
    <property type="protein sequence ID" value="CAG8570140.1"/>
    <property type="molecule type" value="Genomic_DNA"/>
</dbReference>
<dbReference type="Proteomes" id="UP000789366">
    <property type="component" value="Unassembled WGS sequence"/>
</dbReference>
<gene>
    <name evidence="1" type="ORF">SPELUC_LOCUS5960</name>
</gene>
<accession>A0ACA9M4T8</accession>
<feature type="non-terminal residue" evidence="1">
    <location>
        <position position="155"/>
    </location>
</feature>
<organism evidence="1 2">
    <name type="scientific">Cetraspora pellucida</name>
    <dbReference type="NCBI Taxonomy" id="1433469"/>
    <lineage>
        <taxon>Eukaryota</taxon>
        <taxon>Fungi</taxon>
        <taxon>Fungi incertae sedis</taxon>
        <taxon>Mucoromycota</taxon>
        <taxon>Glomeromycotina</taxon>
        <taxon>Glomeromycetes</taxon>
        <taxon>Diversisporales</taxon>
        <taxon>Gigasporaceae</taxon>
        <taxon>Cetraspora</taxon>
    </lineage>
</organism>
<comment type="caution">
    <text evidence="1">The sequence shown here is derived from an EMBL/GenBank/DDBJ whole genome shotgun (WGS) entry which is preliminary data.</text>
</comment>